<sequence>MNILLFDSNDIGESISVSLKLLLHLIRSTKFFIMDYFKVWIYQSNRILSSSEEEYIIKYLSNFLNTWAAHGDALKSELKILDHKFMIVQVDESQAKASGCSIDKLNQCIRDIDNHLNLDLLNRLLVSYQNTKDSQIQTVPLHIFKELIKNSEIDSQTLVYNLSVDNSLDFKTKFKLPLKDSWASIYLK</sequence>
<organism evidence="1 2">
    <name type="scientific">Apibacter muscae</name>
    <dbReference type="NCBI Taxonomy" id="2509004"/>
    <lineage>
        <taxon>Bacteria</taxon>
        <taxon>Pseudomonadati</taxon>
        <taxon>Bacteroidota</taxon>
        <taxon>Flavobacteriia</taxon>
        <taxon>Flavobacteriales</taxon>
        <taxon>Weeksellaceae</taxon>
        <taxon>Apibacter</taxon>
    </lineage>
</organism>
<dbReference type="RefSeq" id="WP_146291292.1">
    <property type="nucleotide sequence ID" value="NZ_SELH01000011.1"/>
</dbReference>
<proteinExistence type="predicted"/>
<dbReference type="EMBL" id="SELH01000011">
    <property type="protein sequence ID" value="TWP30632.1"/>
    <property type="molecule type" value="Genomic_DNA"/>
</dbReference>
<evidence type="ECO:0000313" key="1">
    <source>
        <dbReference type="EMBL" id="TWP30632.1"/>
    </source>
</evidence>
<gene>
    <name evidence="1" type="ORF">ETU09_01130</name>
</gene>
<dbReference type="Proteomes" id="UP000319499">
    <property type="component" value="Unassembled WGS sequence"/>
</dbReference>
<dbReference type="OrthoDB" id="978691at2"/>
<dbReference type="AlphaFoldDB" id="A0A563DKT6"/>
<reference evidence="1 2" key="1">
    <citation type="submission" date="2019-02" db="EMBL/GenBank/DDBJ databases">
        <title>Apibacter muscae sp. nov.: a novel member of the house fly microbiota.</title>
        <authorList>
            <person name="Park R."/>
        </authorList>
    </citation>
    <scope>NUCLEOTIDE SEQUENCE [LARGE SCALE GENOMIC DNA]</scope>
    <source>
        <strain evidence="1 2">AL1</strain>
    </source>
</reference>
<keyword evidence="2" id="KW-1185">Reference proteome</keyword>
<name>A0A563DKT6_9FLAO</name>
<accession>A0A563DKT6</accession>
<evidence type="ECO:0000313" key="2">
    <source>
        <dbReference type="Proteomes" id="UP000319499"/>
    </source>
</evidence>
<comment type="caution">
    <text evidence="1">The sequence shown here is derived from an EMBL/GenBank/DDBJ whole genome shotgun (WGS) entry which is preliminary data.</text>
</comment>
<protein>
    <submittedName>
        <fullName evidence="1">Uncharacterized protein</fullName>
    </submittedName>
</protein>